<feature type="compositionally biased region" description="Basic residues" evidence="1">
    <location>
        <begin position="67"/>
        <end position="77"/>
    </location>
</feature>
<dbReference type="AlphaFoldDB" id="W4FFG3"/>
<dbReference type="EMBL" id="KI913231">
    <property type="protein sequence ID" value="ETV65566.1"/>
    <property type="molecule type" value="Genomic_DNA"/>
</dbReference>
<proteinExistence type="predicted"/>
<feature type="region of interest" description="Disordered" evidence="1">
    <location>
        <begin position="33"/>
        <end position="77"/>
    </location>
</feature>
<evidence type="ECO:0000256" key="1">
    <source>
        <dbReference type="SAM" id="MobiDB-lite"/>
    </source>
</evidence>
<gene>
    <name evidence="2" type="ORF">H257_17762</name>
</gene>
<organism evidence="2">
    <name type="scientific">Aphanomyces astaci</name>
    <name type="common">Crayfish plague agent</name>
    <dbReference type="NCBI Taxonomy" id="112090"/>
    <lineage>
        <taxon>Eukaryota</taxon>
        <taxon>Sar</taxon>
        <taxon>Stramenopiles</taxon>
        <taxon>Oomycota</taxon>
        <taxon>Saprolegniomycetes</taxon>
        <taxon>Saprolegniales</taxon>
        <taxon>Verrucalvaceae</taxon>
        <taxon>Aphanomyces</taxon>
    </lineage>
</organism>
<accession>W4FFG3</accession>
<protein>
    <submittedName>
        <fullName evidence="2">Uncharacterized protein</fullName>
    </submittedName>
</protein>
<dbReference type="RefSeq" id="XP_009844955.1">
    <property type="nucleotide sequence ID" value="XM_009846653.1"/>
</dbReference>
<dbReference type="GeneID" id="20819758"/>
<evidence type="ECO:0000313" key="2">
    <source>
        <dbReference type="EMBL" id="ETV65566.1"/>
    </source>
</evidence>
<dbReference type="VEuPathDB" id="FungiDB:H257_17762"/>
<reference evidence="2" key="1">
    <citation type="submission" date="2013-12" db="EMBL/GenBank/DDBJ databases">
        <title>The Genome Sequence of Aphanomyces astaci APO3.</title>
        <authorList>
            <consortium name="The Broad Institute Genomics Platform"/>
            <person name="Russ C."/>
            <person name="Tyler B."/>
            <person name="van West P."/>
            <person name="Dieguez-Uribeondo J."/>
            <person name="Young S.K."/>
            <person name="Zeng Q."/>
            <person name="Gargeya S."/>
            <person name="Fitzgerald M."/>
            <person name="Abouelleil A."/>
            <person name="Alvarado L."/>
            <person name="Chapman S.B."/>
            <person name="Gainer-Dewar J."/>
            <person name="Goldberg J."/>
            <person name="Griggs A."/>
            <person name="Gujja S."/>
            <person name="Hansen M."/>
            <person name="Howarth C."/>
            <person name="Imamovic A."/>
            <person name="Ireland A."/>
            <person name="Larimer J."/>
            <person name="McCowan C."/>
            <person name="Murphy C."/>
            <person name="Pearson M."/>
            <person name="Poon T.W."/>
            <person name="Priest M."/>
            <person name="Roberts A."/>
            <person name="Saif S."/>
            <person name="Shea T."/>
            <person name="Sykes S."/>
            <person name="Wortman J."/>
            <person name="Nusbaum C."/>
            <person name="Birren B."/>
        </authorList>
    </citation>
    <scope>NUCLEOTIDE SEQUENCE [LARGE SCALE GENOMIC DNA]</scope>
    <source>
        <strain evidence="2">APO3</strain>
    </source>
</reference>
<name>W4FFG3_APHAT</name>
<sequence>MAKQGSPPCPSASALELAASFVVANGLLDPIRTTTSKKRSRRDGQLRVSTAARLVRQMEPTEDPRPYRKRNKRAAET</sequence>